<dbReference type="Proteomes" id="UP001652624">
    <property type="component" value="Chromosome 3"/>
</dbReference>
<dbReference type="PANTHER" id="PTHR12044:SF9">
    <property type="entry name" value="BCL-2-LIKE PROTEIN 11"/>
    <property type="match status" value="1"/>
</dbReference>
<dbReference type="Pfam" id="PF06773">
    <property type="entry name" value="Bim_N"/>
    <property type="match status" value="1"/>
</dbReference>
<dbReference type="PANTHER" id="PTHR12044">
    <property type="entry name" value="BCL2 INTERACTING MEDIATOR OF CELL DEATH"/>
    <property type="match status" value="1"/>
</dbReference>
<dbReference type="InterPro" id="IPR015040">
    <property type="entry name" value="Bcl-x_interacting_BH3_dom"/>
</dbReference>
<protein>
    <submittedName>
        <fullName evidence="5">Bcl-2-like protein 11 isoform X3</fullName>
    </submittedName>
</protein>
<feature type="domain" description="Apoptosis Bim N-terminal" evidence="2">
    <location>
        <begin position="98"/>
        <end position="133"/>
    </location>
</feature>
<evidence type="ECO:0000313" key="4">
    <source>
        <dbReference type="Proteomes" id="UP001652624"/>
    </source>
</evidence>
<evidence type="ECO:0000259" key="3">
    <source>
        <dbReference type="Pfam" id="PF08945"/>
    </source>
</evidence>
<reference evidence="5" key="1">
    <citation type="submission" date="2025-08" db="UniProtKB">
        <authorList>
            <consortium name="RefSeq"/>
        </authorList>
    </citation>
    <scope>IDENTIFICATION</scope>
</reference>
<organism evidence="4 5">
    <name type="scientific">Erinaceus europaeus</name>
    <name type="common">Western European hedgehog</name>
    <dbReference type="NCBI Taxonomy" id="9365"/>
    <lineage>
        <taxon>Eukaryota</taxon>
        <taxon>Metazoa</taxon>
        <taxon>Chordata</taxon>
        <taxon>Craniata</taxon>
        <taxon>Vertebrata</taxon>
        <taxon>Euteleostomi</taxon>
        <taxon>Mammalia</taxon>
        <taxon>Eutheria</taxon>
        <taxon>Laurasiatheria</taxon>
        <taxon>Eulipotyphla</taxon>
        <taxon>Erinaceidae</taxon>
        <taxon>Erinaceinae</taxon>
        <taxon>Erinaceus</taxon>
    </lineage>
</organism>
<dbReference type="InterPro" id="IPR014771">
    <property type="entry name" value="Apoptosis_Bim_N"/>
</dbReference>
<dbReference type="GeneID" id="103121644"/>
<evidence type="ECO:0000313" key="5">
    <source>
        <dbReference type="RefSeq" id="XP_060043329.1"/>
    </source>
</evidence>
<dbReference type="Pfam" id="PF08945">
    <property type="entry name" value="Bclx_interact"/>
    <property type="match status" value="1"/>
</dbReference>
<feature type="domain" description="Bcl-x interacting BH3" evidence="3">
    <location>
        <begin position="241"/>
        <end position="276"/>
    </location>
</feature>
<accession>A0ABM3X3C7</accession>
<feature type="region of interest" description="Disordered" evidence="1">
    <location>
        <begin position="56"/>
        <end position="152"/>
    </location>
</feature>
<dbReference type="RefSeq" id="XP_060043329.1">
    <property type="nucleotide sequence ID" value="XM_060187346.1"/>
</dbReference>
<sequence>MFSAVAAAAGAARAGGAARGALGCPVECGGGRVSSCKGCSAPGASESCPELCLPRGTGGGAQGDPSRLRARVECRGTRARTRRLEGKGRIKKDQMAKQPSDVSSECDREGGQLQPAERPPQLRPGAPTSLQTEQLDRSPAPMSCDKSTQTPSPPCQAFNHYLSAMGLKADDCQEESCESWEAGCILQLRRVCSGGPKCYLHLGTCWSLPVDSALTFSVSHGLCHCGSIVKFTGGQTEKLASMRQSQAVPADMRPEIWIAQELRRIGDEFNAYYPRRVFLNNYQAAEAHPQMIFLRLLRYIIRLIWRLQ</sequence>
<name>A0ABM3X3C7_ERIEU</name>
<feature type="compositionally biased region" description="Basic and acidic residues" evidence="1">
    <location>
        <begin position="66"/>
        <end position="95"/>
    </location>
</feature>
<evidence type="ECO:0000259" key="2">
    <source>
        <dbReference type="Pfam" id="PF06773"/>
    </source>
</evidence>
<evidence type="ECO:0000256" key="1">
    <source>
        <dbReference type="SAM" id="MobiDB-lite"/>
    </source>
</evidence>
<dbReference type="InterPro" id="IPR052133">
    <property type="entry name" value="Immune_Signaling-Apoptosis_Reg"/>
</dbReference>
<proteinExistence type="predicted"/>
<gene>
    <name evidence="5" type="primary">BCL2L11</name>
</gene>
<keyword evidence="4" id="KW-1185">Reference proteome</keyword>